<dbReference type="EMBL" id="JAHESE010000005">
    <property type="protein sequence ID" value="MBT1708240.1"/>
    <property type="molecule type" value="Genomic_DNA"/>
</dbReference>
<dbReference type="PANTHER" id="PTHR43591">
    <property type="entry name" value="METHYLTRANSFERASE"/>
    <property type="match status" value="1"/>
</dbReference>
<dbReference type="GO" id="GO:0008757">
    <property type="term" value="F:S-adenosylmethionine-dependent methyltransferase activity"/>
    <property type="evidence" value="ECO:0007669"/>
    <property type="project" value="InterPro"/>
</dbReference>
<comment type="caution">
    <text evidence="2">The sequence shown here is derived from an EMBL/GenBank/DDBJ whole genome shotgun (WGS) entry which is preliminary data.</text>
</comment>
<dbReference type="GO" id="GO:0032259">
    <property type="term" value="P:methylation"/>
    <property type="evidence" value="ECO:0007669"/>
    <property type="project" value="UniProtKB-KW"/>
</dbReference>
<keyword evidence="2" id="KW-0808">Transferase</keyword>
<dbReference type="RefSeq" id="WP_254083830.1">
    <property type="nucleotide sequence ID" value="NZ_JAHESE010000005.1"/>
</dbReference>
<accession>A0AAP2GU23</accession>
<dbReference type="CDD" id="cd02440">
    <property type="entry name" value="AdoMet_MTases"/>
    <property type="match status" value="1"/>
</dbReference>
<dbReference type="Proteomes" id="UP001319080">
    <property type="component" value="Unassembled WGS sequence"/>
</dbReference>
<protein>
    <submittedName>
        <fullName evidence="2">Methyltransferase domain-containing protein</fullName>
    </submittedName>
</protein>
<dbReference type="Pfam" id="PF08241">
    <property type="entry name" value="Methyltransf_11"/>
    <property type="match status" value="1"/>
</dbReference>
<reference evidence="2 3" key="1">
    <citation type="submission" date="2021-05" db="EMBL/GenBank/DDBJ databases">
        <title>A Polyphasic approach of four new species of the genus Ohtaekwangia: Ohtaekwangia histidinii sp. nov., Ohtaekwangia cretensis sp. nov., Ohtaekwangia indiensis sp. nov., Ohtaekwangia reichenbachii sp. nov. from diverse environment.</title>
        <authorList>
            <person name="Octaviana S."/>
        </authorList>
    </citation>
    <scope>NUCLEOTIDE SEQUENCE [LARGE SCALE GENOMIC DNA]</scope>
    <source>
        <strain evidence="2 3">PWU5</strain>
    </source>
</reference>
<name>A0AAP2GU23_9BACT</name>
<evidence type="ECO:0000313" key="3">
    <source>
        <dbReference type="Proteomes" id="UP001319080"/>
    </source>
</evidence>
<dbReference type="AlphaFoldDB" id="A0AAP2GU23"/>
<evidence type="ECO:0000259" key="1">
    <source>
        <dbReference type="Pfam" id="PF08241"/>
    </source>
</evidence>
<keyword evidence="3" id="KW-1185">Reference proteome</keyword>
<keyword evidence="2" id="KW-0489">Methyltransferase</keyword>
<dbReference type="InterPro" id="IPR013216">
    <property type="entry name" value="Methyltransf_11"/>
</dbReference>
<dbReference type="SUPFAM" id="SSF53335">
    <property type="entry name" value="S-adenosyl-L-methionine-dependent methyltransferases"/>
    <property type="match status" value="1"/>
</dbReference>
<dbReference type="Gene3D" id="3.40.50.150">
    <property type="entry name" value="Vaccinia Virus protein VP39"/>
    <property type="match status" value="1"/>
</dbReference>
<proteinExistence type="predicted"/>
<dbReference type="InterPro" id="IPR029063">
    <property type="entry name" value="SAM-dependent_MTases_sf"/>
</dbReference>
<gene>
    <name evidence="2" type="ORF">KK062_08395</name>
</gene>
<sequence length="220" mass="24502">MTDEELKNIADQLKGPHGTKGIDMAAMMHETNIGMTLSAIESLAIADHDTILELGHGNAGHLKYILDEHPASHYHGLETSTLMHEEAQTINQTYSTAGQATFCLYDGTNIPFDESSFDKIFTVNTLYFWVNPLDLLSSLHRVLKPGGRLSITFAQKSFMETLPFTRFGFELYDTEKAKALIAQTPFTIVDTLTKTDKVKNKLGELVDRAYTTLIVTKRAS</sequence>
<evidence type="ECO:0000313" key="2">
    <source>
        <dbReference type="EMBL" id="MBT1708240.1"/>
    </source>
</evidence>
<organism evidence="2 3">
    <name type="scientific">Dawidia cretensis</name>
    <dbReference type="NCBI Taxonomy" id="2782350"/>
    <lineage>
        <taxon>Bacteria</taxon>
        <taxon>Pseudomonadati</taxon>
        <taxon>Bacteroidota</taxon>
        <taxon>Cytophagia</taxon>
        <taxon>Cytophagales</taxon>
        <taxon>Chryseotaleaceae</taxon>
        <taxon>Dawidia</taxon>
    </lineage>
</organism>
<feature type="domain" description="Methyltransferase type 11" evidence="1">
    <location>
        <begin position="52"/>
        <end position="150"/>
    </location>
</feature>